<gene>
    <name evidence="2" type="ORF">Tci_012361</name>
</gene>
<name>A0A6L2JTP7_TANCI</name>
<feature type="compositionally biased region" description="Basic and acidic residues" evidence="1">
    <location>
        <begin position="8"/>
        <end position="26"/>
    </location>
</feature>
<feature type="compositionally biased region" description="Pro residues" evidence="1">
    <location>
        <begin position="27"/>
        <end position="44"/>
    </location>
</feature>
<proteinExistence type="predicted"/>
<evidence type="ECO:0000256" key="1">
    <source>
        <dbReference type="SAM" id="MobiDB-lite"/>
    </source>
</evidence>
<feature type="region of interest" description="Disordered" evidence="1">
    <location>
        <begin position="1"/>
        <end position="89"/>
    </location>
</feature>
<evidence type="ECO:0000313" key="2">
    <source>
        <dbReference type="EMBL" id="GEU40383.1"/>
    </source>
</evidence>
<protein>
    <submittedName>
        <fullName evidence="2">Uncharacterized protein</fullName>
    </submittedName>
</protein>
<reference evidence="2" key="1">
    <citation type="journal article" date="2019" name="Sci. Rep.">
        <title>Draft genome of Tanacetum cinerariifolium, the natural source of mosquito coil.</title>
        <authorList>
            <person name="Yamashiro T."/>
            <person name="Shiraishi A."/>
            <person name="Satake H."/>
            <person name="Nakayama K."/>
        </authorList>
    </citation>
    <scope>NUCLEOTIDE SEQUENCE</scope>
</reference>
<dbReference type="EMBL" id="BKCJ010001295">
    <property type="protein sequence ID" value="GEU40383.1"/>
    <property type="molecule type" value="Genomic_DNA"/>
</dbReference>
<feature type="compositionally biased region" description="Low complexity" evidence="1">
    <location>
        <begin position="69"/>
        <end position="89"/>
    </location>
</feature>
<comment type="caution">
    <text evidence="2">The sequence shown here is derived from an EMBL/GenBank/DDBJ whole genome shotgun (WGS) entry which is preliminary data.</text>
</comment>
<sequence length="272" mass="30057">MWETNSYKAHEDHMITKKEEKRHDLPKTPPGSPPHQPPPLPLPAGPSGTLGSPGAFGSSQLPPPPLPPSTSQSDHSKSTAALSSSKTAASTEYTAWMTTNTRLELSVSSILADVHMDDDTALDRQVHLSDDEDTGNSHIPKASALVSTYTPLPENSLLVQTDEMAIFMDWYNVNKALPLGGPPGQVTIQYEFFNKDLKYLRYGSKGGKPALSISKMKATYYPDVSLEQMVPDQMWIEKECKYTSEGDRRAVRTDMWILSVVRIKVFSMYGIT</sequence>
<organism evidence="2">
    <name type="scientific">Tanacetum cinerariifolium</name>
    <name type="common">Dalmatian daisy</name>
    <name type="synonym">Chrysanthemum cinerariifolium</name>
    <dbReference type="NCBI Taxonomy" id="118510"/>
    <lineage>
        <taxon>Eukaryota</taxon>
        <taxon>Viridiplantae</taxon>
        <taxon>Streptophyta</taxon>
        <taxon>Embryophyta</taxon>
        <taxon>Tracheophyta</taxon>
        <taxon>Spermatophyta</taxon>
        <taxon>Magnoliopsida</taxon>
        <taxon>eudicotyledons</taxon>
        <taxon>Gunneridae</taxon>
        <taxon>Pentapetalae</taxon>
        <taxon>asterids</taxon>
        <taxon>campanulids</taxon>
        <taxon>Asterales</taxon>
        <taxon>Asteraceae</taxon>
        <taxon>Asteroideae</taxon>
        <taxon>Anthemideae</taxon>
        <taxon>Anthemidinae</taxon>
        <taxon>Tanacetum</taxon>
    </lineage>
</organism>
<accession>A0A6L2JTP7</accession>
<dbReference type="AlphaFoldDB" id="A0A6L2JTP7"/>